<gene>
    <name evidence="4" type="ORF">NQ315_012036</name>
</gene>
<organism evidence="4 5">
    <name type="scientific">Exocentrus adspersus</name>
    <dbReference type="NCBI Taxonomy" id="1586481"/>
    <lineage>
        <taxon>Eukaryota</taxon>
        <taxon>Metazoa</taxon>
        <taxon>Ecdysozoa</taxon>
        <taxon>Arthropoda</taxon>
        <taxon>Hexapoda</taxon>
        <taxon>Insecta</taxon>
        <taxon>Pterygota</taxon>
        <taxon>Neoptera</taxon>
        <taxon>Endopterygota</taxon>
        <taxon>Coleoptera</taxon>
        <taxon>Polyphaga</taxon>
        <taxon>Cucujiformia</taxon>
        <taxon>Chrysomeloidea</taxon>
        <taxon>Cerambycidae</taxon>
        <taxon>Lamiinae</taxon>
        <taxon>Acanthocinini</taxon>
        <taxon>Exocentrus</taxon>
    </lineage>
</organism>
<accession>A0AAV8VIH7</accession>
<evidence type="ECO:0000256" key="2">
    <source>
        <dbReference type="ARBA" id="ARBA00022723"/>
    </source>
</evidence>
<reference evidence="4 5" key="1">
    <citation type="journal article" date="2023" name="Insect Mol. Biol.">
        <title>Genome sequencing provides insights into the evolution of gene families encoding plant cell wall-degrading enzymes in longhorned beetles.</title>
        <authorList>
            <person name="Shin N.R."/>
            <person name="Okamura Y."/>
            <person name="Kirsch R."/>
            <person name="Pauchet Y."/>
        </authorList>
    </citation>
    <scope>NUCLEOTIDE SEQUENCE [LARGE SCALE GENOMIC DNA]</scope>
    <source>
        <strain evidence="4">EAD_L_NR</strain>
    </source>
</reference>
<dbReference type="Proteomes" id="UP001159042">
    <property type="component" value="Unassembled WGS sequence"/>
</dbReference>
<comment type="cofactor">
    <cofactor evidence="1">
        <name>a divalent metal cation</name>
        <dbReference type="ChEBI" id="CHEBI:60240"/>
    </cofactor>
</comment>
<dbReference type="Pfam" id="PF13359">
    <property type="entry name" value="DDE_Tnp_4"/>
    <property type="match status" value="1"/>
</dbReference>
<proteinExistence type="predicted"/>
<evidence type="ECO:0000256" key="1">
    <source>
        <dbReference type="ARBA" id="ARBA00001968"/>
    </source>
</evidence>
<dbReference type="EMBL" id="JANEYG010000082">
    <property type="protein sequence ID" value="KAJ8914013.1"/>
    <property type="molecule type" value="Genomic_DNA"/>
</dbReference>
<protein>
    <recommendedName>
        <fullName evidence="3">DDE Tnp4 domain-containing protein</fullName>
    </recommendedName>
</protein>
<dbReference type="InterPro" id="IPR027806">
    <property type="entry name" value="HARBI1_dom"/>
</dbReference>
<dbReference type="GO" id="GO:0046872">
    <property type="term" value="F:metal ion binding"/>
    <property type="evidence" value="ECO:0007669"/>
    <property type="project" value="UniProtKB-KW"/>
</dbReference>
<evidence type="ECO:0000259" key="3">
    <source>
        <dbReference type="Pfam" id="PF13359"/>
    </source>
</evidence>
<evidence type="ECO:0000313" key="5">
    <source>
        <dbReference type="Proteomes" id="UP001159042"/>
    </source>
</evidence>
<feature type="domain" description="DDE Tnp4" evidence="3">
    <location>
        <begin position="128"/>
        <end position="183"/>
    </location>
</feature>
<name>A0AAV8VIH7_9CUCU</name>
<sequence length="225" mass="26291">MATVMPDLELFVEAVNMILSDDDFDDNSSTSSSSSEEESLFERRVQHKSESKFVEKQILKYDETEFKPHFRMTKATAYYVINLIEEENIFPVHQSGREKVTPKKGFLMTVWYLANMETFRQVANRFDVTMNQEAYCNRKGYHSIILQAICDDKKRFIDIYCGEPGSLHDARVLKRSNVYKMIMEATVAACVLHNICLEKDDYEMDIEMDEHNIQNVVEETHDILK</sequence>
<keyword evidence="5" id="KW-1185">Reference proteome</keyword>
<evidence type="ECO:0000313" key="4">
    <source>
        <dbReference type="EMBL" id="KAJ8914013.1"/>
    </source>
</evidence>
<dbReference type="AlphaFoldDB" id="A0AAV8VIH7"/>
<comment type="caution">
    <text evidence="4">The sequence shown here is derived from an EMBL/GenBank/DDBJ whole genome shotgun (WGS) entry which is preliminary data.</text>
</comment>
<keyword evidence="2" id="KW-0479">Metal-binding</keyword>